<dbReference type="GO" id="GO:0005774">
    <property type="term" value="C:vacuolar membrane"/>
    <property type="evidence" value="ECO:0007669"/>
    <property type="project" value="UniProtKB-SubCell"/>
</dbReference>
<evidence type="ECO:0000256" key="11">
    <source>
        <dbReference type="ARBA" id="ARBA00023136"/>
    </source>
</evidence>
<dbReference type="Pfam" id="PF21032">
    <property type="entry name" value="PROPPIN"/>
    <property type="match status" value="1"/>
</dbReference>
<dbReference type="InterPro" id="IPR036322">
    <property type="entry name" value="WD40_repeat_dom_sf"/>
</dbReference>
<name>R4XDE6_TAPDE</name>
<evidence type="ECO:0000256" key="7">
    <source>
        <dbReference type="ARBA" id="ARBA00022737"/>
    </source>
</evidence>
<dbReference type="STRING" id="1097556.R4XDE6"/>
<dbReference type="OrthoDB" id="1667587at2759"/>
<evidence type="ECO:0000256" key="13">
    <source>
        <dbReference type="ARBA" id="ARBA00039247"/>
    </source>
</evidence>
<evidence type="ECO:0000256" key="2">
    <source>
        <dbReference type="ARBA" id="ARBA00004481"/>
    </source>
</evidence>
<dbReference type="GO" id="GO:0010008">
    <property type="term" value="C:endosome membrane"/>
    <property type="evidence" value="ECO:0007669"/>
    <property type="project" value="UniProtKB-SubCell"/>
</dbReference>
<dbReference type="FunFam" id="2.130.10.10:FF:000965">
    <property type="entry name" value="Autophagy-like protein 18 Atg18"/>
    <property type="match status" value="1"/>
</dbReference>
<evidence type="ECO:0000256" key="3">
    <source>
        <dbReference type="ARBA" id="ARBA00004623"/>
    </source>
</evidence>
<dbReference type="GO" id="GO:0015031">
    <property type="term" value="P:protein transport"/>
    <property type="evidence" value="ECO:0007669"/>
    <property type="project" value="UniProtKB-KW"/>
</dbReference>
<dbReference type="InterPro" id="IPR015943">
    <property type="entry name" value="WD40/YVTN_repeat-like_dom_sf"/>
</dbReference>
<evidence type="ECO:0000256" key="10">
    <source>
        <dbReference type="ARBA" id="ARBA00023006"/>
    </source>
</evidence>
<comment type="subcellular location">
    <subcellularLocation>
        <location evidence="2">Endosome membrane</location>
        <topology evidence="2">Peripheral membrane protein</topology>
    </subcellularLocation>
    <subcellularLocation>
        <location evidence="3">Preautophagosomal structure membrane</location>
        <topology evidence="3">Peripheral membrane protein</topology>
    </subcellularLocation>
    <subcellularLocation>
        <location evidence="1">Vacuole membrane</location>
        <topology evidence="1">Peripheral membrane protein</topology>
    </subcellularLocation>
</comment>
<keyword evidence="9" id="KW-0653">Protein transport</keyword>
<evidence type="ECO:0000256" key="6">
    <source>
        <dbReference type="ARBA" id="ARBA00022574"/>
    </source>
</evidence>
<proteinExistence type="inferred from homology"/>
<comment type="similarity">
    <text evidence="12">Belongs to the WD repeat PROPPIN family.</text>
</comment>
<keyword evidence="5" id="KW-0926">Vacuole</keyword>
<dbReference type="InterPro" id="IPR048720">
    <property type="entry name" value="PROPPIN"/>
</dbReference>
<dbReference type="Gene3D" id="2.130.10.10">
    <property type="entry name" value="YVTN repeat-like/Quinoprotein amine dehydrogenase"/>
    <property type="match status" value="1"/>
</dbReference>
<evidence type="ECO:0000313" key="15">
    <source>
        <dbReference type="Proteomes" id="UP000013776"/>
    </source>
</evidence>
<accession>R4XDE6</accession>
<protein>
    <recommendedName>
        <fullName evidence="13">Autophagy-related protein 18</fullName>
    </recommendedName>
</protein>
<evidence type="ECO:0000256" key="4">
    <source>
        <dbReference type="ARBA" id="ARBA00022448"/>
    </source>
</evidence>
<keyword evidence="6" id="KW-0853">WD repeat</keyword>
<evidence type="ECO:0000313" key="14">
    <source>
        <dbReference type="EMBL" id="CCG83855.1"/>
    </source>
</evidence>
<dbReference type="AlphaFoldDB" id="R4XDE6"/>
<keyword evidence="11" id="KW-0472">Membrane</keyword>
<evidence type="ECO:0000256" key="12">
    <source>
        <dbReference type="ARBA" id="ARBA00025740"/>
    </source>
</evidence>
<dbReference type="PANTHER" id="PTHR11227">
    <property type="entry name" value="WD-REPEAT PROTEIN INTERACTING WITH PHOSPHOINOSIDES WIPI -RELATED"/>
    <property type="match status" value="1"/>
</dbReference>
<comment type="caution">
    <text evidence="14">The sequence shown here is derived from an EMBL/GenBank/DDBJ whole genome shotgun (WGS) entry which is preliminary data.</text>
</comment>
<dbReference type="EMBL" id="CAHR02000185">
    <property type="protein sequence ID" value="CCG83855.1"/>
    <property type="molecule type" value="Genomic_DNA"/>
</dbReference>
<keyword evidence="8" id="KW-0967">Endosome</keyword>
<evidence type="ECO:0000256" key="1">
    <source>
        <dbReference type="ARBA" id="ARBA00004148"/>
    </source>
</evidence>
<keyword evidence="7" id="KW-0677">Repeat</keyword>
<dbReference type="SUPFAM" id="SSF50978">
    <property type="entry name" value="WD40 repeat-like"/>
    <property type="match status" value="1"/>
</dbReference>
<dbReference type="eggNOG" id="KOG2110">
    <property type="taxonomic scope" value="Eukaryota"/>
</dbReference>
<organism evidence="14 15">
    <name type="scientific">Taphrina deformans (strain PYCC 5710 / ATCC 11124 / CBS 356.35 / IMI 108563 / JCM 9778 / NBRC 8474)</name>
    <name type="common">Peach leaf curl fungus</name>
    <name type="synonym">Lalaria deformans</name>
    <dbReference type="NCBI Taxonomy" id="1097556"/>
    <lineage>
        <taxon>Eukaryota</taxon>
        <taxon>Fungi</taxon>
        <taxon>Dikarya</taxon>
        <taxon>Ascomycota</taxon>
        <taxon>Taphrinomycotina</taxon>
        <taxon>Taphrinomycetes</taxon>
        <taxon>Taphrinales</taxon>
        <taxon>Taphrinaceae</taxon>
        <taxon>Taphrina</taxon>
    </lineage>
</organism>
<gene>
    <name evidence="14" type="ORF">TAPDE_004181</name>
</gene>
<dbReference type="InterPro" id="IPR001680">
    <property type="entry name" value="WD40_rpt"/>
</dbReference>
<sequence>MDATTENLNLFAMSFNQDFTCFAIGTKEEGYKLYNVDAFGKIHSHPSGGYGVVEMLFCTSLVALVGLGDQPDLSPRRLQIVNTKRQSTICELTFPTSILAVRLNRKRLIAVLEQQIYIYDISNMKLLHTIETSSNPGAICALSPDSENCFITYPSPTPSSMGSNSAAHAPGNTPQMAVSGDALLFDALNLKSINVIEAHKAPLAAMALNNNGTLLATASDKGTIIRVFQLPGGEKLFQFRRGSLPTKIQHMSFDMTSSFLAVSSASETVHIFRLSNEQLQDPEADVGVRHDNARNNKRGAMGMIRKQSQNLGRTFAGTFGSYLPNRVTEIWEPMRDFASFKIPAGSVKSVVAISSSQARVIVITSTGYFLQYEIDLERGGDCTLVEQNVLLESLQ</sequence>
<keyword evidence="4" id="KW-0813">Transport</keyword>
<evidence type="ECO:0000256" key="5">
    <source>
        <dbReference type="ARBA" id="ARBA00022554"/>
    </source>
</evidence>
<evidence type="ECO:0000256" key="9">
    <source>
        <dbReference type="ARBA" id="ARBA00022927"/>
    </source>
</evidence>
<evidence type="ECO:0000256" key="8">
    <source>
        <dbReference type="ARBA" id="ARBA00022753"/>
    </source>
</evidence>
<reference evidence="14 15" key="1">
    <citation type="journal article" date="2013" name="MBio">
        <title>Genome sequencing of the plant pathogen Taphrina deformans, the causal agent of peach leaf curl.</title>
        <authorList>
            <person name="Cisse O.H."/>
            <person name="Almeida J.M.G.C.F."/>
            <person name="Fonseca A."/>
            <person name="Kumar A.A."/>
            <person name="Salojaervi J."/>
            <person name="Overmyer K."/>
            <person name="Hauser P.M."/>
            <person name="Pagni M."/>
        </authorList>
    </citation>
    <scope>NUCLEOTIDE SEQUENCE [LARGE SCALE GENOMIC DNA]</scope>
    <source>
        <strain evidence="15">PYCC 5710 / ATCC 11124 / CBS 356.35 / IMI 108563 / JCM 9778 / NBRC 8474</strain>
    </source>
</reference>
<keyword evidence="10" id="KW-0072">Autophagy</keyword>
<dbReference type="GO" id="GO:0006914">
    <property type="term" value="P:autophagy"/>
    <property type="evidence" value="ECO:0007669"/>
    <property type="project" value="UniProtKB-KW"/>
</dbReference>
<keyword evidence="15" id="KW-1185">Reference proteome</keyword>
<dbReference type="SMART" id="SM00320">
    <property type="entry name" value="WD40"/>
    <property type="match status" value="2"/>
</dbReference>
<dbReference type="VEuPathDB" id="FungiDB:TAPDE_004181"/>
<dbReference type="Proteomes" id="UP000013776">
    <property type="component" value="Unassembled WGS sequence"/>
</dbReference>
<dbReference type="GO" id="GO:0034045">
    <property type="term" value="C:phagophore assembly site membrane"/>
    <property type="evidence" value="ECO:0007669"/>
    <property type="project" value="UniProtKB-SubCell"/>
</dbReference>